<dbReference type="CDD" id="cd01167">
    <property type="entry name" value="bac_FRK"/>
    <property type="match status" value="1"/>
</dbReference>
<dbReference type="Proteomes" id="UP000016662">
    <property type="component" value="Unassembled WGS sequence"/>
</dbReference>
<dbReference type="EMBL" id="AWVF01000443">
    <property type="protein sequence ID" value="ERJ87447.1"/>
    <property type="molecule type" value="Genomic_DNA"/>
</dbReference>
<evidence type="ECO:0000259" key="6">
    <source>
        <dbReference type="Pfam" id="PF00294"/>
    </source>
</evidence>
<evidence type="ECO:0000313" key="8">
    <source>
        <dbReference type="Proteomes" id="UP000016662"/>
    </source>
</evidence>
<dbReference type="eggNOG" id="COG0524">
    <property type="taxonomic scope" value="Bacteria"/>
</dbReference>
<dbReference type="AlphaFoldDB" id="U2K5A2"/>
<evidence type="ECO:0000256" key="4">
    <source>
        <dbReference type="ARBA" id="ARBA00022777"/>
    </source>
</evidence>
<organism evidence="7 8">
    <name type="scientific">Ruminococcus callidus ATCC 27760</name>
    <dbReference type="NCBI Taxonomy" id="411473"/>
    <lineage>
        <taxon>Bacteria</taxon>
        <taxon>Bacillati</taxon>
        <taxon>Bacillota</taxon>
        <taxon>Clostridia</taxon>
        <taxon>Eubacteriales</taxon>
        <taxon>Oscillospiraceae</taxon>
        <taxon>Ruminococcus</taxon>
    </lineage>
</organism>
<dbReference type="RefSeq" id="WP_021681627.1">
    <property type="nucleotide sequence ID" value="NZ_KI260360.1"/>
</dbReference>
<dbReference type="PANTHER" id="PTHR43085">
    <property type="entry name" value="HEXOKINASE FAMILY MEMBER"/>
    <property type="match status" value="1"/>
</dbReference>
<comment type="caution">
    <text evidence="7">The sequence shown here is derived from an EMBL/GenBank/DDBJ whole genome shotgun (WGS) entry which is preliminary data.</text>
</comment>
<comment type="similarity">
    <text evidence="1">Belongs to the carbohydrate kinase PfkB family.</text>
</comment>
<keyword evidence="5" id="KW-0067">ATP-binding</keyword>
<dbReference type="PATRIC" id="fig|411473.3.peg.2784"/>
<proteinExistence type="inferred from homology"/>
<keyword evidence="4 7" id="KW-0418">Kinase</keyword>
<gene>
    <name evidence="7" type="ORF">RUMCAL_03317</name>
</gene>
<accession>U2K5A2</accession>
<dbReference type="PANTHER" id="PTHR43085:SF1">
    <property type="entry name" value="PSEUDOURIDINE KINASE-RELATED"/>
    <property type="match status" value="1"/>
</dbReference>
<dbReference type="GO" id="GO:0016301">
    <property type="term" value="F:kinase activity"/>
    <property type="evidence" value="ECO:0007669"/>
    <property type="project" value="UniProtKB-KW"/>
</dbReference>
<dbReference type="STRING" id="411473.RUMCAL_03317"/>
<sequence length="325" mass="35229">MIQKTTFLACALGEMLIDFTMQGRNEQGQRVFAQNAGGAPANVMAAMAKLGARTAFIGKAGNDMHGRFLRETLEQCGIDSTGFTLSNDYFTTLAFVDVKPDGEREFSFARNHGADKMLEKGDVPLELIRSSGILHIGSISLTDEPARSTTLFAVQKAKEAGCVISYDPNYRASLWKSEELAKKQMRNMVPHADLMKISEEETMLLTGESNYQKAAEVLMQGGVKIVVVTLGKTGAYVQTRQGGQLVKGFRNKAADATGAGDAFWGGFLFQFSRCGKAPEAVTTEEAAEFADFGNAVASVCVQKHGAIPAMPNMAQVMEQLKEERL</sequence>
<dbReference type="GO" id="GO:0005524">
    <property type="term" value="F:ATP binding"/>
    <property type="evidence" value="ECO:0007669"/>
    <property type="project" value="UniProtKB-KW"/>
</dbReference>
<keyword evidence="2" id="KW-0808">Transferase</keyword>
<evidence type="ECO:0000256" key="1">
    <source>
        <dbReference type="ARBA" id="ARBA00010688"/>
    </source>
</evidence>
<name>U2K5A2_9FIRM</name>
<dbReference type="OrthoDB" id="9813569at2"/>
<dbReference type="SUPFAM" id="SSF53613">
    <property type="entry name" value="Ribokinase-like"/>
    <property type="match status" value="1"/>
</dbReference>
<evidence type="ECO:0000256" key="3">
    <source>
        <dbReference type="ARBA" id="ARBA00022741"/>
    </source>
</evidence>
<evidence type="ECO:0000256" key="5">
    <source>
        <dbReference type="ARBA" id="ARBA00022840"/>
    </source>
</evidence>
<dbReference type="Gene3D" id="3.40.1190.20">
    <property type="match status" value="1"/>
</dbReference>
<protein>
    <submittedName>
        <fullName evidence="7">Putative fructokinase</fullName>
    </submittedName>
</protein>
<dbReference type="InterPro" id="IPR002139">
    <property type="entry name" value="Ribo/fructo_kinase"/>
</dbReference>
<reference evidence="7 8" key="1">
    <citation type="submission" date="2013-07" db="EMBL/GenBank/DDBJ databases">
        <authorList>
            <person name="Weinstock G."/>
            <person name="Sodergren E."/>
            <person name="Wylie T."/>
            <person name="Fulton L."/>
            <person name="Fulton R."/>
            <person name="Fronick C."/>
            <person name="O'Laughlin M."/>
            <person name="Godfrey J."/>
            <person name="Miner T."/>
            <person name="Herter B."/>
            <person name="Appelbaum E."/>
            <person name="Cordes M."/>
            <person name="Lek S."/>
            <person name="Wollam A."/>
            <person name="Pepin K.H."/>
            <person name="Palsikar V.B."/>
            <person name="Mitreva M."/>
            <person name="Wilson R.K."/>
        </authorList>
    </citation>
    <scope>NUCLEOTIDE SEQUENCE [LARGE SCALE GENOMIC DNA]</scope>
    <source>
        <strain evidence="7 8">ATCC 27760</strain>
    </source>
</reference>
<dbReference type="Pfam" id="PF00294">
    <property type="entry name" value="PfkB"/>
    <property type="match status" value="1"/>
</dbReference>
<dbReference type="HOGENOM" id="CLU_027634_6_1_9"/>
<evidence type="ECO:0000313" key="7">
    <source>
        <dbReference type="EMBL" id="ERJ87447.1"/>
    </source>
</evidence>
<dbReference type="InterPro" id="IPR029056">
    <property type="entry name" value="Ribokinase-like"/>
</dbReference>
<feature type="domain" description="Carbohydrate kinase PfkB" evidence="6">
    <location>
        <begin position="9"/>
        <end position="312"/>
    </location>
</feature>
<evidence type="ECO:0000256" key="2">
    <source>
        <dbReference type="ARBA" id="ARBA00022679"/>
    </source>
</evidence>
<dbReference type="PRINTS" id="PR00990">
    <property type="entry name" value="RIBOKINASE"/>
</dbReference>
<dbReference type="InterPro" id="IPR050306">
    <property type="entry name" value="PfkB_Carbo_kinase"/>
</dbReference>
<keyword evidence="8" id="KW-1185">Reference proteome</keyword>
<dbReference type="InterPro" id="IPR011611">
    <property type="entry name" value="PfkB_dom"/>
</dbReference>
<keyword evidence="3" id="KW-0547">Nucleotide-binding</keyword>